<protein>
    <recommendedName>
        <fullName evidence="7">VTT domain-containing protein</fullName>
    </recommendedName>
</protein>
<dbReference type="GO" id="GO:0005886">
    <property type="term" value="C:plasma membrane"/>
    <property type="evidence" value="ECO:0007669"/>
    <property type="project" value="UniProtKB-SubCell"/>
</dbReference>
<dbReference type="PANTHER" id="PTHR12677:SF59">
    <property type="entry name" value="GOLGI APPARATUS MEMBRANE PROTEIN TVP38-RELATED"/>
    <property type="match status" value="1"/>
</dbReference>
<evidence type="ECO:0000313" key="8">
    <source>
        <dbReference type="EMBL" id="GAI87068.1"/>
    </source>
</evidence>
<dbReference type="InterPro" id="IPR015414">
    <property type="entry name" value="TMEM64"/>
</dbReference>
<proteinExistence type="predicted"/>
<feature type="transmembrane region" description="Helical" evidence="6">
    <location>
        <begin position="82"/>
        <end position="115"/>
    </location>
</feature>
<feature type="transmembrane region" description="Helical" evidence="6">
    <location>
        <begin position="203"/>
        <end position="228"/>
    </location>
</feature>
<dbReference type="AlphaFoldDB" id="X1S2H3"/>
<evidence type="ECO:0000259" key="7">
    <source>
        <dbReference type="Pfam" id="PF09335"/>
    </source>
</evidence>
<sequence length="236" mass="27187">MKRGFRNFINQLKKHWLFVLILIILFTWVIYSYFSEGIFYLLATSDIDSIVAFINSFGWLAVVAFILIVVLEVVIAPIPPLVLYVVGGIIFGTFLGGTITLFGNVLGAVIAFLIARKFGRNLVERKISKRLRGSFDKFTKKYGGWALFLIRLNPFTTSDLFSYLAGLTKMRLRTLIISTTFGLIPLVYIQTYLGDVFIRDNPFLFFLFIIVSIIYLALFLYGLWYLILRKKKTKKR</sequence>
<evidence type="ECO:0000256" key="2">
    <source>
        <dbReference type="ARBA" id="ARBA00022475"/>
    </source>
</evidence>
<evidence type="ECO:0000256" key="3">
    <source>
        <dbReference type="ARBA" id="ARBA00022692"/>
    </source>
</evidence>
<keyword evidence="3 6" id="KW-0812">Transmembrane</keyword>
<keyword evidence="5 6" id="KW-0472">Membrane</keyword>
<feature type="transmembrane region" description="Helical" evidence="6">
    <location>
        <begin position="172"/>
        <end position="191"/>
    </location>
</feature>
<feature type="transmembrane region" description="Helical" evidence="6">
    <location>
        <begin position="16"/>
        <end position="34"/>
    </location>
</feature>
<accession>X1S2H3</accession>
<name>X1S2H3_9ZZZZ</name>
<evidence type="ECO:0000256" key="4">
    <source>
        <dbReference type="ARBA" id="ARBA00022989"/>
    </source>
</evidence>
<reference evidence="8" key="1">
    <citation type="journal article" date="2014" name="Front. Microbiol.">
        <title>High frequency of phylogenetically diverse reductive dehalogenase-homologous genes in deep subseafloor sedimentary metagenomes.</title>
        <authorList>
            <person name="Kawai M."/>
            <person name="Futagami T."/>
            <person name="Toyoda A."/>
            <person name="Takaki Y."/>
            <person name="Nishi S."/>
            <person name="Hori S."/>
            <person name="Arai W."/>
            <person name="Tsubouchi T."/>
            <person name="Morono Y."/>
            <person name="Uchiyama I."/>
            <person name="Ito T."/>
            <person name="Fujiyama A."/>
            <person name="Inagaki F."/>
            <person name="Takami H."/>
        </authorList>
    </citation>
    <scope>NUCLEOTIDE SEQUENCE</scope>
    <source>
        <strain evidence="8">Expedition CK06-06</strain>
    </source>
</reference>
<keyword evidence="2" id="KW-1003">Cell membrane</keyword>
<comment type="subcellular location">
    <subcellularLocation>
        <location evidence="1">Cell membrane</location>
        <topology evidence="1">Multi-pass membrane protein</topology>
    </subcellularLocation>
</comment>
<feature type="domain" description="VTT" evidence="7">
    <location>
        <begin position="78"/>
        <end position="195"/>
    </location>
</feature>
<feature type="transmembrane region" description="Helical" evidence="6">
    <location>
        <begin position="54"/>
        <end position="75"/>
    </location>
</feature>
<keyword evidence="4 6" id="KW-1133">Transmembrane helix</keyword>
<evidence type="ECO:0000256" key="6">
    <source>
        <dbReference type="SAM" id="Phobius"/>
    </source>
</evidence>
<gene>
    <name evidence="8" type="ORF">S12H4_13003</name>
</gene>
<dbReference type="Pfam" id="PF09335">
    <property type="entry name" value="VTT_dom"/>
    <property type="match status" value="1"/>
</dbReference>
<dbReference type="EMBL" id="BARW01006200">
    <property type="protein sequence ID" value="GAI87068.1"/>
    <property type="molecule type" value="Genomic_DNA"/>
</dbReference>
<dbReference type="PANTHER" id="PTHR12677">
    <property type="entry name" value="GOLGI APPARATUS MEMBRANE PROTEIN TVP38-RELATED"/>
    <property type="match status" value="1"/>
</dbReference>
<evidence type="ECO:0000256" key="1">
    <source>
        <dbReference type="ARBA" id="ARBA00004651"/>
    </source>
</evidence>
<dbReference type="InterPro" id="IPR032816">
    <property type="entry name" value="VTT_dom"/>
</dbReference>
<evidence type="ECO:0000256" key="5">
    <source>
        <dbReference type="ARBA" id="ARBA00023136"/>
    </source>
</evidence>
<organism evidence="8">
    <name type="scientific">marine sediment metagenome</name>
    <dbReference type="NCBI Taxonomy" id="412755"/>
    <lineage>
        <taxon>unclassified sequences</taxon>
        <taxon>metagenomes</taxon>
        <taxon>ecological metagenomes</taxon>
    </lineage>
</organism>
<comment type="caution">
    <text evidence="8">The sequence shown here is derived from an EMBL/GenBank/DDBJ whole genome shotgun (WGS) entry which is preliminary data.</text>
</comment>